<dbReference type="OMA" id="DEFELWG"/>
<evidence type="ECO:0000259" key="10">
    <source>
        <dbReference type="Pfam" id="PF04136"/>
    </source>
</evidence>
<evidence type="ECO:0000256" key="8">
    <source>
        <dbReference type="ARBA" id="ARBA00031339"/>
    </source>
</evidence>
<evidence type="ECO:0000256" key="4">
    <source>
        <dbReference type="ARBA" id="ARBA00022448"/>
    </source>
</evidence>
<keyword evidence="7" id="KW-0472">Membrane</keyword>
<feature type="region of interest" description="Disordered" evidence="9">
    <location>
        <begin position="1"/>
        <end position="23"/>
    </location>
</feature>
<evidence type="ECO:0000256" key="7">
    <source>
        <dbReference type="ARBA" id="ARBA00023136"/>
    </source>
</evidence>
<feature type="compositionally biased region" description="Basic and acidic residues" evidence="9">
    <location>
        <begin position="468"/>
        <end position="477"/>
    </location>
</feature>
<keyword evidence="4" id="KW-0813">Transport</keyword>
<evidence type="ECO:0000313" key="12">
    <source>
        <dbReference type="EMBL" id="CAG78355.1"/>
    </source>
</evidence>
<feature type="region of interest" description="Disordered" evidence="9">
    <location>
        <begin position="86"/>
        <end position="108"/>
    </location>
</feature>
<dbReference type="STRING" id="284591.Q6C1B6"/>
<keyword evidence="5" id="KW-0653">Protein transport</keyword>
<feature type="compositionally biased region" description="Low complexity" evidence="9">
    <location>
        <begin position="87"/>
        <end position="102"/>
    </location>
</feature>
<dbReference type="Proteomes" id="UP000001300">
    <property type="component" value="Chromosome F"/>
</dbReference>
<reference evidence="12 13" key="1">
    <citation type="journal article" date="2004" name="Nature">
        <title>Genome evolution in yeasts.</title>
        <authorList>
            <consortium name="Genolevures"/>
            <person name="Dujon B."/>
            <person name="Sherman D."/>
            <person name="Fischer G."/>
            <person name="Durrens P."/>
            <person name="Casaregola S."/>
            <person name="Lafontaine I."/>
            <person name="de Montigny J."/>
            <person name="Marck C."/>
            <person name="Neuveglise C."/>
            <person name="Talla E."/>
            <person name="Goffard N."/>
            <person name="Frangeul L."/>
            <person name="Aigle M."/>
            <person name="Anthouard V."/>
            <person name="Babour A."/>
            <person name="Barbe V."/>
            <person name="Barnay S."/>
            <person name="Blanchin S."/>
            <person name="Beckerich J.M."/>
            <person name="Beyne E."/>
            <person name="Bleykasten C."/>
            <person name="Boisrame A."/>
            <person name="Boyer J."/>
            <person name="Cattolico L."/>
            <person name="Confanioleri F."/>
            <person name="de Daruvar A."/>
            <person name="Despons L."/>
            <person name="Fabre E."/>
            <person name="Fairhead C."/>
            <person name="Ferry-Dumazet H."/>
            <person name="Groppi A."/>
            <person name="Hantraye F."/>
            <person name="Hennequin C."/>
            <person name="Jauniaux N."/>
            <person name="Joyet P."/>
            <person name="Kachouri R."/>
            <person name="Kerrest A."/>
            <person name="Koszul R."/>
            <person name="Lemaire M."/>
            <person name="Lesur I."/>
            <person name="Ma L."/>
            <person name="Muller H."/>
            <person name="Nicaud J.M."/>
            <person name="Nikolski M."/>
            <person name="Oztas S."/>
            <person name="Ozier-Kalogeropoulos O."/>
            <person name="Pellenz S."/>
            <person name="Potier S."/>
            <person name="Richard G.F."/>
            <person name="Straub M.L."/>
            <person name="Suleau A."/>
            <person name="Swennene D."/>
            <person name="Tekaia F."/>
            <person name="Wesolowski-Louvel M."/>
            <person name="Westhof E."/>
            <person name="Wirth B."/>
            <person name="Zeniou-Meyer M."/>
            <person name="Zivanovic I."/>
            <person name="Bolotin-Fukuhara M."/>
            <person name="Thierry A."/>
            <person name="Bouchier C."/>
            <person name="Caudron B."/>
            <person name="Scarpelli C."/>
            <person name="Gaillardin C."/>
            <person name="Weissenbach J."/>
            <person name="Wincker P."/>
            <person name="Souciet J.L."/>
        </authorList>
    </citation>
    <scope>NUCLEOTIDE SEQUENCE [LARGE SCALE GENOMIC DNA]</scope>
    <source>
        <strain evidence="13">CLIB 122 / E 150</strain>
    </source>
</reference>
<feature type="region of interest" description="Disordered" evidence="9">
    <location>
        <begin position="466"/>
        <end position="485"/>
    </location>
</feature>
<feature type="domain" description="Conserved oligomeric Golgi complex subunit 3 N-terminal" evidence="10">
    <location>
        <begin position="118"/>
        <end position="257"/>
    </location>
</feature>
<evidence type="ECO:0000256" key="1">
    <source>
        <dbReference type="ARBA" id="ARBA00004395"/>
    </source>
</evidence>
<dbReference type="GO" id="GO:0017119">
    <property type="term" value="C:Golgi transport complex"/>
    <property type="evidence" value="ECO:0000318"/>
    <property type="project" value="GO_Central"/>
</dbReference>
<dbReference type="GO" id="GO:0006914">
    <property type="term" value="P:autophagy"/>
    <property type="evidence" value="ECO:0000318"/>
    <property type="project" value="GO_Central"/>
</dbReference>
<keyword evidence="13" id="KW-1185">Reference proteome</keyword>
<dbReference type="Pfam" id="PF04136">
    <property type="entry name" value="COG3_N"/>
    <property type="match status" value="1"/>
</dbReference>
<dbReference type="GO" id="GO:0000139">
    <property type="term" value="C:Golgi membrane"/>
    <property type="evidence" value="ECO:0007669"/>
    <property type="project" value="UniProtKB-SubCell"/>
</dbReference>
<name>Q6C1B6_YARLI</name>
<dbReference type="GO" id="GO:0032258">
    <property type="term" value="P:cytoplasm to vacuole targeting by the Cvt pathway"/>
    <property type="evidence" value="ECO:0000318"/>
    <property type="project" value="GO_Central"/>
</dbReference>
<evidence type="ECO:0000259" key="11">
    <source>
        <dbReference type="Pfam" id="PF20671"/>
    </source>
</evidence>
<comment type="subcellular location">
    <subcellularLocation>
        <location evidence="1">Golgi apparatus membrane</location>
        <topology evidence="1">Peripheral membrane protein</topology>
    </subcellularLocation>
</comment>
<dbReference type="PANTHER" id="PTHR13302:SF8">
    <property type="entry name" value="CONSERVED OLIGOMERIC GOLGI COMPLEX SUBUNIT 3"/>
    <property type="match status" value="1"/>
</dbReference>
<dbReference type="GO" id="GO:0005801">
    <property type="term" value="C:cis-Golgi network"/>
    <property type="evidence" value="ECO:0007669"/>
    <property type="project" value="InterPro"/>
</dbReference>
<dbReference type="PANTHER" id="PTHR13302">
    <property type="entry name" value="CONSERVED OLIGOMERIC GOLGI COMPLEX COMPONENT 3"/>
    <property type="match status" value="1"/>
</dbReference>
<sequence>MYDEWAYMDAAKPAPKPVSPKRSRAKSIIQSVAVEKVVQVTQTDVLEVPPLRRRTQSVNVGSLERPEVEKLRTEWPFSRREVEELFSPSGNSSLQQSASSSQETNTPQLQRATTMYMQATSYSLTCSKLLDQTNDIIGLLDTLSVSFLKVENDTEKFQRECNALMDEQTHLETLIGNLQQNLDMFTRIESVQRQVTGGSHNFIKTPAFRSILQQIDESLVYIPEHNNFKGAEDYEQRFMALLVRCLRLVVVYFGNKVTDIGAEAQEKMATVSSSAASHALMYSKFEQATNLGEMVSEVSKRAQYPQIEPMMQELYQKYFAARQPILRPHIDKSVFDINSSSGTDSVKFCRKALSLYKQIFSDEKRLFDHFFPDEGHGRLAEWMDGLFEGLYDQLRTRILRDRSVSVLCEIAVILQDDESMDDDGFGNLVFNALQDVQSRLVFRAQNIIDHEIVNYVPGDGDFLIGSRRTNEKEDDKTASSSVGDESNADISNDLLQGWYPPLRRTVILLSQIYQLVNSHVFDTMAHNVLHDCITSLNVARVVAQKRLGPSDAELWFIKNLLMLNSQVAEFDIQFVPEEKQLDFSGALGILGQIARERRVTTDKDGIAGLARASLPRVINSMMDARVELSANLRNAISTMTESEVRHIAKSIMTDPKPENIVTDTRQLREDTASEIPRSYTKIKSYVDDAQAADVLIEAIQDLLVRNYDEYHRKMVTRGKPEQLEALMEVDGFVSWVGDVIQKLYISEQ</sequence>
<dbReference type="InterPro" id="IPR048685">
    <property type="entry name" value="COG3_C"/>
</dbReference>
<dbReference type="VEuPathDB" id="FungiDB:YALI0_F17666g"/>
<dbReference type="GO" id="GO:0006891">
    <property type="term" value="P:intra-Golgi vesicle-mediated transport"/>
    <property type="evidence" value="ECO:0000318"/>
    <property type="project" value="GO_Central"/>
</dbReference>
<dbReference type="GO" id="GO:0007030">
    <property type="term" value="P:Golgi organization"/>
    <property type="evidence" value="ECO:0000318"/>
    <property type="project" value="GO_Central"/>
</dbReference>
<dbReference type="InParanoid" id="Q6C1B6"/>
<dbReference type="HOGENOM" id="CLU_011639_0_0_1"/>
<evidence type="ECO:0000256" key="6">
    <source>
        <dbReference type="ARBA" id="ARBA00023034"/>
    </source>
</evidence>
<dbReference type="InterPro" id="IPR007265">
    <property type="entry name" value="COG_su3"/>
</dbReference>
<evidence type="ECO:0000256" key="5">
    <source>
        <dbReference type="ARBA" id="ARBA00022927"/>
    </source>
</evidence>
<organism evidence="12 13">
    <name type="scientific">Yarrowia lipolytica (strain CLIB 122 / E 150)</name>
    <name type="common">Yeast</name>
    <name type="synonym">Candida lipolytica</name>
    <dbReference type="NCBI Taxonomy" id="284591"/>
    <lineage>
        <taxon>Eukaryota</taxon>
        <taxon>Fungi</taxon>
        <taxon>Dikarya</taxon>
        <taxon>Ascomycota</taxon>
        <taxon>Saccharomycotina</taxon>
        <taxon>Dipodascomycetes</taxon>
        <taxon>Dipodascales</taxon>
        <taxon>Dipodascales incertae sedis</taxon>
        <taxon>Yarrowia</taxon>
    </lineage>
</organism>
<dbReference type="AlphaFoldDB" id="Q6C1B6"/>
<protein>
    <recommendedName>
        <fullName evidence="3">Conserved oligomeric Golgi complex subunit 3</fullName>
    </recommendedName>
    <alternativeName>
        <fullName evidence="8">Component of oligomeric Golgi complex 3</fullName>
    </alternativeName>
</protein>
<keyword evidence="6" id="KW-0333">Golgi apparatus</keyword>
<feature type="domain" description="Conserved oligomeric Golgi complex subunit 3 C-terminal" evidence="11">
    <location>
        <begin position="278"/>
        <end position="585"/>
    </location>
</feature>
<dbReference type="EMBL" id="CR382132">
    <property type="protein sequence ID" value="CAG78355.1"/>
    <property type="molecule type" value="Genomic_DNA"/>
</dbReference>
<evidence type="ECO:0000256" key="3">
    <source>
        <dbReference type="ARBA" id="ARBA00020976"/>
    </source>
</evidence>
<evidence type="ECO:0000256" key="2">
    <source>
        <dbReference type="ARBA" id="ARBA00009936"/>
    </source>
</evidence>
<dbReference type="Pfam" id="PF20671">
    <property type="entry name" value="COG3_C"/>
    <property type="match status" value="1"/>
</dbReference>
<evidence type="ECO:0000313" key="13">
    <source>
        <dbReference type="Proteomes" id="UP000001300"/>
    </source>
</evidence>
<dbReference type="OrthoDB" id="296793at2759"/>
<evidence type="ECO:0000256" key="9">
    <source>
        <dbReference type="SAM" id="MobiDB-lite"/>
    </source>
</evidence>
<dbReference type="FunCoup" id="Q6C1B6">
    <property type="interactions" value="744"/>
</dbReference>
<dbReference type="InterPro" id="IPR048320">
    <property type="entry name" value="COG3_N"/>
</dbReference>
<proteinExistence type="inferred from homology"/>
<dbReference type="KEGG" id="yli:2909039"/>
<accession>Q6C1B6</accession>
<comment type="similarity">
    <text evidence="2">Belongs to the COG3 family.</text>
</comment>
<gene>
    <name evidence="12" type="ORF">YALI0_F17666g</name>
</gene>